<dbReference type="Pfam" id="PF00753">
    <property type="entry name" value="Lactamase_B"/>
    <property type="match status" value="1"/>
</dbReference>
<dbReference type="SMART" id="SM00849">
    <property type="entry name" value="Lactamase_B"/>
    <property type="match status" value="1"/>
</dbReference>
<dbReference type="AlphaFoldDB" id="A0A1G7FI80"/>
<dbReference type="InterPro" id="IPR050855">
    <property type="entry name" value="NDM-1-like"/>
</dbReference>
<dbReference type="Gene3D" id="3.60.15.10">
    <property type="entry name" value="Ribonuclease Z/Hydroxyacylglutathione hydrolase-like"/>
    <property type="match status" value="1"/>
</dbReference>
<dbReference type="RefSeq" id="WP_092686738.1">
    <property type="nucleotide sequence ID" value="NZ_FNBK01000001.1"/>
</dbReference>
<dbReference type="SUPFAM" id="SSF56281">
    <property type="entry name" value="Metallo-hydrolase/oxidoreductase"/>
    <property type="match status" value="1"/>
</dbReference>
<evidence type="ECO:0000259" key="1">
    <source>
        <dbReference type="SMART" id="SM00849"/>
    </source>
</evidence>
<dbReference type="PANTHER" id="PTHR42951">
    <property type="entry name" value="METALLO-BETA-LACTAMASE DOMAIN-CONTAINING"/>
    <property type="match status" value="1"/>
</dbReference>
<dbReference type="Proteomes" id="UP000199076">
    <property type="component" value="Unassembled WGS sequence"/>
</dbReference>
<feature type="domain" description="Metallo-beta-lactamase" evidence="1">
    <location>
        <begin position="27"/>
        <end position="244"/>
    </location>
</feature>
<dbReference type="InterPro" id="IPR036866">
    <property type="entry name" value="RibonucZ/Hydroxyglut_hydro"/>
</dbReference>
<protein>
    <submittedName>
        <fullName evidence="2">Glyoxylase, beta-lactamase superfamily II</fullName>
    </submittedName>
</protein>
<dbReference type="InterPro" id="IPR001279">
    <property type="entry name" value="Metallo-B-lactamas"/>
</dbReference>
<accession>A0A1G7FI80</accession>
<organism evidence="2 3">
    <name type="scientific">Halorientalis regularis</name>
    <dbReference type="NCBI Taxonomy" id="660518"/>
    <lineage>
        <taxon>Archaea</taxon>
        <taxon>Methanobacteriati</taxon>
        <taxon>Methanobacteriota</taxon>
        <taxon>Stenosarchaea group</taxon>
        <taxon>Halobacteria</taxon>
        <taxon>Halobacteriales</taxon>
        <taxon>Haloarculaceae</taxon>
        <taxon>Halorientalis</taxon>
    </lineage>
</organism>
<name>A0A1G7FI80_9EURY</name>
<evidence type="ECO:0000313" key="2">
    <source>
        <dbReference type="EMBL" id="SDE75613.1"/>
    </source>
</evidence>
<keyword evidence="3" id="KW-1185">Reference proteome</keyword>
<proteinExistence type="predicted"/>
<evidence type="ECO:0000313" key="3">
    <source>
        <dbReference type="Proteomes" id="UP000199076"/>
    </source>
</evidence>
<dbReference type="OrthoDB" id="205181at2157"/>
<dbReference type="EMBL" id="FNBK01000001">
    <property type="protein sequence ID" value="SDE75613.1"/>
    <property type="molecule type" value="Genomic_DNA"/>
</dbReference>
<sequence>MNEQAEQMQESTTVHRLECSVDWPPENVAAYLVDCAEPILFDAGMAGETAREELTDDIATHGYELADIEHLVVTHPHTDHIGQVQAVIDAADPEVYAPASIRRRFERDPEDLGDTVRANAQAAGVQGESLDDAVEMSVESLKRDSRLLPSEAVDHWLGRGEAVEIGPLTVETVHTPGHQADHLCYLADLDGERVLFSGDMALGTFRPVAMHVGFDDGYEDAIGQFYTALDTLADLDVDRVFTGHDDPHTEFEARVQHDRESLDRLLDRTREALEDGSGSTAVEIAFQRSGDRNMEYLVIETASALAHLDGEGVLTSETDDHGVRRYEVA</sequence>
<reference evidence="3" key="1">
    <citation type="submission" date="2016-10" db="EMBL/GenBank/DDBJ databases">
        <authorList>
            <person name="Varghese N."/>
            <person name="Submissions S."/>
        </authorList>
    </citation>
    <scope>NUCLEOTIDE SEQUENCE [LARGE SCALE GENOMIC DNA]</scope>
    <source>
        <strain evidence="3">IBRC-M 10760</strain>
    </source>
</reference>
<dbReference type="STRING" id="660518.SAMN05216218_101207"/>
<gene>
    <name evidence="2" type="ORF">SAMN05216218_101207</name>
</gene>